<feature type="transmembrane region" description="Helical" evidence="6">
    <location>
        <begin position="35"/>
        <end position="56"/>
    </location>
</feature>
<dbReference type="EMBL" id="JAFNEN010000070">
    <property type="protein sequence ID" value="KAG8196420.1"/>
    <property type="molecule type" value="Genomic_DNA"/>
</dbReference>
<dbReference type="PANTHER" id="PTHR22776:SF15">
    <property type="entry name" value="CKLF-LIKE MARVEL TRANSMEMBRANE DOMAIN-CONTAINING PROTEIN 2"/>
    <property type="match status" value="1"/>
</dbReference>
<protein>
    <recommendedName>
        <fullName evidence="7">MARVEL domain-containing protein</fullName>
    </recommendedName>
</protein>
<evidence type="ECO:0000256" key="5">
    <source>
        <dbReference type="PROSITE-ProRule" id="PRU00581"/>
    </source>
</evidence>
<gene>
    <name evidence="8" type="ORF">JTE90_009052</name>
</gene>
<evidence type="ECO:0000313" key="9">
    <source>
        <dbReference type="Proteomes" id="UP000827092"/>
    </source>
</evidence>
<keyword evidence="2 5" id="KW-0812">Transmembrane</keyword>
<dbReference type="InterPro" id="IPR050578">
    <property type="entry name" value="MARVEL-CKLF_proteins"/>
</dbReference>
<comment type="subcellular location">
    <subcellularLocation>
        <location evidence="1">Membrane</location>
        <topology evidence="1">Multi-pass membrane protein</topology>
    </subcellularLocation>
</comment>
<keyword evidence="9" id="KW-1185">Reference proteome</keyword>
<keyword evidence="4 5" id="KW-0472">Membrane</keyword>
<dbReference type="PROSITE" id="PS51225">
    <property type="entry name" value="MARVEL"/>
    <property type="match status" value="1"/>
</dbReference>
<dbReference type="InterPro" id="IPR008253">
    <property type="entry name" value="Marvel"/>
</dbReference>
<feature type="transmembrane region" description="Helical" evidence="6">
    <location>
        <begin position="77"/>
        <end position="101"/>
    </location>
</feature>
<evidence type="ECO:0000256" key="4">
    <source>
        <dbReference type="ARBA" id="ARBA00023136"/>
    </source>
</evidence>
<sequence>MQHAVKVPGCCEGLCSKFPAVPLDLNLPFLQSVPGIFKIAHTTLGLICLIVIGCYVQFTHPITGSSLGLLCSKSDAYFLLVTYGCFVTSFLLLVCSIISYFTASFLPKTAFEFVYHLTACLMYLTASLTLLCVLLATNAETGGYREPGFDAKVAVSVLGIINSVLYGVSTYFSFQSFRQMS</sequence>
<evidence type="ECO:0000256" key="2">
    <source>
        <dbReference type="ARBA" id="ARBA00022692"/>
    </source>
</evidence>
<organism evidence="8 9">
    <name type="scientific">Oedothorax gibbosus</name>
    <dbReference type="NCBI Taxonomy" id="931172"/>
    <lineage>
        <taxon>Eukaryota</taxon>
        <taxon>Metazoa</taxon>
        <taxon>Ecdysozoa</taxon>
        <taxon>Arthropoda</taxon>
        <taxon>Chelicerata</taxon>
        <taxon>Arachnida</taxon>
        <taxon>Araneae</taxon>
        <taxon>Araneomorphae</taxon>
        <taxon>Entelegynae</taxon>
        <taxon>Araneoidea</taxon>
        <taxon>Linyphiidae</taxon>
        <taxon>Erigoninae</taxon>
        <taxon>Oedothorax</taxon>
    </lineage>
</organism>
<comment type="caution">
    <text evidence="8">The sequence shown here is derived from an EMBL/GenBank/DDBJ whole genome shotgun (WGS) entry which is preliminary data.</text>
</comment>
<evidence type="ECO:0000256" key="1">
    <source>
        <dbReference type="ARBA" id="ARBA00004141"/>
    </source>
</evidence>
<evidence type="ECO:0000256" key="3">
    <source>
        <dbReference type="ARBA" id="ARBA00022989"/>
    </source>
</evidence>
<dbReference type="GO" id="GO:0016020">
    <property type="term" value="C:membrane"/>
    <property type="evidence" value="ECO:0007669"/>
    <property type="project" value="UniProtKB-SubCell"/>
</dbReference>
<dbReference type="PANTHER" id="PTHR22776">
    <property type="entry name" value="MARVEL-CONTAINING POTENTIAL LIPID RAFT-ASSOCIATED PROTEIN"/>
    <property type="match status" value="1"/>
</dbReference>
<dbReference type="AlphaFoldDB" id="A0AAV6VIV7"/>
<evidence type="ECO:0000313" key="8">
    <source>
        <dbReference type="EMBL" id="KAG8196420.1"/>
    </source>
</evidence>
<feature type="domain" description="MARVEL" evidence="7">
    <location>
        <begin position="29"/>
        <end position="178"/>
    </location>
</feature>
<accession>A0AAV6VIV7</accession>
<proteinExistence type="predicted"/>
<feature type="transmembrane region" description="Helical" evidence="6">
    <location>
        <begin position="113"/>
        <end position="137"/>
    </location>
</feature>
<evidence type="ECO:0000259" key="7">
    <source>
        <dbReference type="PROSITE" id="PS51225"/>
    </source>
</evidence>
<evidence type="ECO:0000256" key="6">
    <source>
        <dbReference type="SAM" id="Phobius"/>
    </source>
</evidence>
<keyword evidence="3 6" id="KW-1133">Transmembrane helix</keyword>
<reference evidence="8 9" key="1">
    <citation type="journal article" date="2022" name="Nat. Ecol. Evol.">
        <title>A masculinizing supergene underlies an exaggerated male reproductive morph in a spider.</title>
        <authorList>
            <person name="Hendrickx F."/>
            <person name="De Corte Z."/>
            <person name="Sonet G."/>
            <person name="Van Belleghem S.M."/>
            <person name="Kostlbacher S."/>
            <person name="Vangestel C."/>
        </authorList>
    </citation>
    <scope>NUCLEOTIDE SEQUENCE [LARGE SCALE GENOMIC DNA]</scope>
    <source>
        <strain evidence="8">W744_W776</strain>
    </source>
</reference>
<name>A0AAV6VIV7_9ARAC</name>
<feature type="transmembrane region" description="Helical" evidence="6">
    <location>
        <begin position="149"/>
        <end position="174"/>
    </location>
</feature>
<dbReference type="Proteomes" id="UP000827092">
    <property type="component" value="Unassembled WGS sequence"/>
</dbReference>